<name>A0ACC3D2D7_9PEZI</name>
<feature type="non-terminal residue" evidence="1">
    <location>
        <position position="302"/>
    </location>
</feature>
<protein>
    <submittedName>
        <fullName evidence="1">Uncharacterized protein</fullName>
    </submittedName>
</protein>
<proteinExistence type="predicted"/>
<reference evidence="1" key="1">
    <citation type="submission" date="2024-09" db="EMBL/GenBank/DDBJ databases">
        <title>Black Yeasts Isolated from many extreme environments.</title>
        <authorList>
            <person name="Coleine C."/>
            <person name="Stajich J.E."/>
            <person name="Selbmann L."/>
        </authorList>
    </citation>
    <scope>NUCLEOTIDE SEQUENCE</scope>
    <source>
        <strain evidence="1">CCFEE 5737</strain>
    </source>
</reference>
<accession>A0ACC3D2D7</accession>
<organism evidence="1 2">
    <name type="scientific">Coniosporium uncinatum</name>
    <dbReference type="NCBI Taxonomy" id="93489"/>
    <lineage>
        <taxon>Eukaryota</taxon>
        <taxon>Fungi</taxon>
        <taxon>Dikarya</taxon>
        <taxon>Ascomycota</taxon>
        <taxon>Pezizomycotina</taxon>
        <taxon>Dothideomycetes</taxon>
        <taxon>Dothideomycetes incertae sedis</taxon>
        <taxon>Coniosporium</taxon>
    </lineage>
</organism>
<gene>
    <name evidence="1" type="ORF">LTS18_007645</name>
</gene>
<evidence type="ECO:0000313" key="2">
    <source>
        <dbReference type="Proteomes" id="UP001186974"/>
    </source>
</evidence>
<keyword evidence="2" id="KW-1185">Reference proteome</keyword>
<dbReference type="EMBL" id="JAWDJW010008276">
    <property type="protein sequence ID" value="KAK3060806.1"/>
    <property type="molecule type" value="Genomic_DNA"/>
</dbReference>
<dbReference type="Proteomes" id="UP001186974">
    <property type="component" value="Unassembled WGS sequence"/>
</dbReference>
<comment type="caution">
    <text evidence="1">The sequence shown here is derived from an EMBL/GenBank/DDBJ whole genome shotgun (WGS) entry which is preliminary data.</text>
</comment>
<sequence>MAYTKEFSPTGDIVLVVGNPQRRYLVSSHFLIHGSPVFRAMLGPHFAEGQNLSSSDPKEVALEDDADYMEWLCAILHFKNNDVPAELSPAQVLAFAVMADKYSCVESVKLATIKWLLDASKSMSFDSLKVVLAAAFLLDDAGAFLQISQSLVWYVSIDALVRETSVESVLPSKVFTDMALQQLDIMDSVRQAINWKLGRAFAIRHHYRPDSDQSCEHGTSLLIADMKTYLKTDISKHMSTPQSLRSVYDCLNIVEFGSPDEEPCGNDGKQGGRRVRCTQESYTTIKDEFAKIAGEMKQKHRG</sequence>
<evidence type="ECO:0000313" key="1">
    <source>
        <dbReference type="EMBL" id="KAK3060806.1"/>
    </source>
</evidence>